<evidence type="ECO:0000313" key="1">
    <source>
        <dbReference type="EMBL" id="JAD46173.1"/>
    </source>
</evidence>
<accession>A0A0A9A8D4</accession>
<reference evidence="1" key="1">
    <citation type="submission" date="2014-09" db="EMBL/GenBank/DDBJ databases">
        <authorList>
            <person name="Magalhaes I.L.F."/>
            <person name="Oliveira U."/>
            <person name="Santos F.R."/>
            <person name="Vidigal T.H.D.A."/>
            <person name="Brescovit A.D."/>
            <person name="Santos A.J."/>
        </authorList>
    </citation>
    <scope>NUCLEOTIDE SEQUENCE</scope>
    <source>
        <tissue evidence="1">Shoot tissue taken approximately 20 cm above the soil surface</tissue>
    </source>
</reference>
<proteinExistence type="predicted"/>
<name>A0A0A9A8D4_ARUDO</name>
<dbReference type="AlphaFoldDB" id="A0A0A9A8D4"/>
<organism evidence="1">
    <name type="scientific">Arundo donax</name>
    <name type="common">Giant reed</name>
    <name type="synonym">Donax arundinaceus</name>
    <dbReference type="NCBI Taxonomy" id="35708"/>
    <lineage>
        <taxon>Eukaryota</taxon>
        <taxon>Viridiplantae</taxon>
        <taxon>Streptophyta</taxon>
        <taxon>Embryophyta</taxon>
        <taxon>Tracheophyta</taxon>
        <taxon>Spermatophyta</taxon>
        <taxon>Magnoliopsida</taxon>
        <taxon>Liliopsida</taxon>
        <taxon>Poales</taxon>
        <taxon>Poaceae</taxon>
        <taxon>PACMAD clade</taxon>
        <taxon>Arundinoideae</taxon>
        <taxon>Arundineae</taxon>
        <taxon>Arundo</taxon>
    </lineage>
</organism>
<protein>
    <submittedName>
        <fullName evidence="1">Uncharacterized protein</fullName>
    </submittedName>
</protein>
<sequence length="35" mass="4002">MSSSWQNSHGVCWFCIGHIQSSVSCLQFRHSARFS</sequence>
<reference evidence="1" key="2">
    <citation type="journal article" date="2015" name="Data Brief">
        <title>Shoot transcriptome of the giant reed, Arundo donax.</title>
        <authorList>
            <person name="Barrero R.A."/>
            <person name="Guerrero F.D."/>
            <person name="Moolhuijzen P."/>
            <person name="Goolsby J.A."/>
            <person name="Tidwell J."/>
            <person name="Bellgard S.E."/>
            <person name="Bellgard M.I."/>
        </authorList>
    </citation>
    <scope>NUCLEOTIDE SEQUENCE</scope>
    <source>
        <tissue evidence="1">Shoot tissue taken approximately 20 cm above the soil surface</tissue>
    </source>
</reference>
<dbReference type="EMBL" id="GBRH01251722">
    <property type="protein sequence ID" value="JAD46173.1"/>
    <property type="molecule type" value="Transcribed_RNA"/>
</dbReference>